<reference evidence="2" key="2">
    <citation type="journal article" date="2020" name="Antonie Van Leeuwenhoek">
        <title>Labilibaculum antarcticum sp. nov., a novel facultative anaerobic, psychrotorelant bacterium isolated from marine sediment of Antarctica.</title>
        <authorList>
            <person name="Watanabe M."/>
            <person name="Kojima H."/>
            <person name="Fukui M."/>
        </authorList>
    </citation>
    <scope>NUCLEOTIDE SEQUENCE [LARGE SCALE GENOMIC DNA]</scope>
    <source>
        <strain evidence="2">SPP2</strain>
    </source>
</reference>
<dbReference type="RefSeq" id="WP_096430152.1">
    <property type="nucleotide sequence ID" value="NZ_AP018042.1"/>
</dbReference>
<proteinExistence type="predicted"/>
<keyword evidence="2" id="KW-1185">Reference proteome</keyword>
<gene>
    <name evidence="1" type="ORF">ALGA_2819</name>
</gene>
<dbReference type="EMBL" id="AP018042">
    <property type="protein sequence ID" value="BAX81126.1"/>
    <property type="molecule type" value="Genomic_DNA"/>
</dbReference>
<accession>A0A1Y1CL63</accession>
<dbReference type="Proteomes" id="UP000218267">
    <property type="component" value="Chromosome"/>
</dbReference>
<evidence type="ECO:0000313" key="1">
    <source>
        <dbReference type="EMBL" id="BAX81126.1"/>
    </source>
</evidence>
<organism evidence="1 2">
    <name type="scientific">Labilibaculum antarcticum</name>
    <dbReference type="NCBI Taxonomy" id="1717717"/>
    <lineage>
        <taxon>Bacteria</taxon>
        <taxon>Pseudomonadati</taxon>
        <taxon>Bacteroidota</taxon>
        <taxon>Bacteroidia</taxon>
        <taxon>Marinilabiliales</taxon>
        <taxon>Marinifilaceae</taxon>
        <taxon>Labilibaculum</taxon>
    </lineage>
</organism>
<protein>
    <submittedName>
        <fullName evidence="1">Uncharacterized protein</fullName>
    </submittedName>
</protein>
<name>A0A1Y1CL63_9BACT</name>
<dbReference type="KEGG" id="mbas:ALGA_2819"/>
<evidence type="ECO:0000313" key="2">
    <source>
        <dbReference type="Proteomes" id="UP000218267"/>
    </source>
</evidence>
<reference evidence="1 2" key="1">
    <citation type="journal article" date="2018" name="Mar. Genomics">
        <title>Complete genome sequence of Marinifilaceae bacterium strain SPP2, isolated from the Antarctic marine sediment.</title>
        <authorList>
            <person name="Watanabe M."/>
            <person name="Kojima H."/>
            <person name="Fukui M."/>
        </authorList>
    </citation>
    <scope>NUCLEOTIDE SEQUENCE [LARGE SCALE GENOMIC DNA]</scope>
    <source>
        <strain evidence="1 2">SPP2</strain>
    </source>
</reference>
<dbReference type="AlphaFoldDB" id="A0A1Y1CL63"/>
<sequence length="74" mass="9031">MNNYAKNPEYKKKLVEMRKLYDEQYKQMVNNALDYNDYQKYSILFDRHAKAIDKKPHLTGNYEEVLKQEALKRN</sequence>